<feature type="region of interest" description="Disordered" evidence="2">
    <location>
        <begin position="166"/>
        <end position="201"/>
    </location>
</feature>
<evidence type="ECO:0008006" key="5">
    <source>
        <dbReference type="Google" id="ProtNLM"/>
    </source>
</evidence>
<feature type="compositionally biased region" description="Low complexity" evidence="2">
    <location>
        <begin position="1149"/>
        <end position="1170"/>
    </location>
</feature>
<organism evidence="3 4">
    <name type="scientific">Steccherinum ochraceum</name>
    <dbReference type="NCBI Taxonomy" id="92696"/>
    <lineage>
        <taxon>Eukaryota</taxon>
        <taxon>Fungi</taxon>
        <taxon>Dikarya</taxon>
        <taxon>Basidiomycota</taxon>
        <taxon>Agaricomycotina</taxon>
        <taxon>Agaricomycetes</taxon>
        <taxon>Polyporales</taxon>
        <taxon>Steccherinaceae</taxon>
        <taxon>Steccherinum</taxon>
    </lineage>
</organism>
<feature type="compositionally biased region" description="Polar residues" evidence="2">
    <location>
        <begin position="122"/>
        <end position="132"/>
    </location>
</feature>
<keyword evidence="1" id="KW-0175">Coiled coil</keyword>
<feature type="compositionally biased region" description="Pro residues" evidence="2">
    <location>
        <begin position="1053"/>
        <end position="1062"/>
    </location>
</feature>
<feature type="compositionally biased region" description="Pro residues" evidence="2">
    <location>
        <begin position="1737"/>
        <end position="1749"/>
    </location>
</feature>
<feature type="region of interest" description="Disordered" evidence="2">
    <location>
        <begin position="1427"/>
        <end position="1468"/>
    </location>
</feature>
<feature type="compositionally biased region" description="Low complexity" evidence="2">
    <location>
        <begin position="395"/>
        <end position="420"/>
    </location>
</feature>
<feature type="compositionally biased region" description="Polar residues" evidence="2">
    <location>
        <begin position="1000"/>
        <end position="1011"/>
    </location>
</feature>
<feature type="compositionally biased region" description="Low complexity" evidence="2">
    <location>
        <begin position="678"/>
        <end position="688"/>
    </location>
</feature>
<feature type="region of interest" description="Disordered" evidence="2">
    <location>
        <begin position="387"/>
        <end position="441"/>
    </location>
</feature>
<feature type="compositionally biased region" description="Polar residues" evidence="2">
    <location>
        <begin position="175"/>
        <end position="186"/>
    </location>
</feature>
<proteinExistence type="predicted"/>
<feature type="compositionally biased region" description="Basic and acidic residues" evidence="2">
    <location>
        <begin position="133"/>
        <end position="142"/>
    </location>
</feature>
<feature type="compositionally biased region" description="Basic and acidic residues" evidence="2">
    <location>
        <begin position="908"/>
        <end position="924"/>
    </location>
</feature>
<dbReference type="EMBL" id="RWJN01000124">
    <property type="protein sequence ID" value="TCD66723.1"/>
    <property type="molecule type" value="Genomic_DNA"/>
</dbReference>
<name>A0A4R0RIS5_9APHY</name>
<comment type="caution">
    <text evidence="3">The sequence shown here is derived from an EMBL/GenBank/DDBJ whole genome shotgun (WGS) entry which is preliminary data.</text>
</comment>
<feature type="region of interest" description="Disordered" evidence="2">
    <location>
        <begin position="494"/>
        <end position="542"/>
    </location>
</feature>
<evidence type="ECO:0000256" key="1">
    <source>
        <dbReference type="SAM" id="Coils"/>
    </source>
</evidence>
<sequence length="1749" mass="190316">MSRADHHPPLTRASTAYDSEPVLTPTDITPGYQYKGGYGGGGVGIRQECSVGSSAGGSSYLHGIPQGLNAIREDGQYDAEPFGPYFSLPVNSTAAPPRLFRRTTTKELISRYESLESESGDRSSVAQSSYSPHSEHLPEAAQKRPKGRSPIRQSFRNLLSAIGKKAKGFGKDHSSNAPSRSSQSICLDSPPIPPSVSTTRPTSTYLEIPSPMAFASRSASGMPACNTPSALHTGPLLYLSKPISAGDLPVWTDCTAILHPSHILITWLTSHENPSTSMITLPQCSDVRSLALNDLDSTERNLLPMQPNTGELKVFELLFEGRGREKFAAYSVTGRASWVSAIWDAVLLCQDRKSIAASPVITDESASGASVTTSPAATGHLLLNAESMYTPNPAPSTAAPSVVSSGHVRPESSPVELPELSESRRVPDQSPVAPQSCVPTVETAASREQSACPANTAYALATALLATPTSSRSQSPSIMNLSQSSMVKQRLAEIERTNSMKSQACNTPRSSRSRQYSPLPHSPLTPTSPTKTTSALRVDTSSVVDEESIINSYALSPEGGSPLSVFAGRSDRLTSVPSRAGSVRTRLTETPSEQERTPKPGELNQPIAPDVFSPTSAYSTDFLSPLPTPGRMPFSNINEVIDSSQKTAPSRAPSQASYRSGASSNRRSRAATEERSRLSSIVEVASPAPVHPPSPKFEDLPPTEPPQPTHRLIRMSVPPAPRQKTPPPPLQYEDLPATENANGPLIFRSPRPEATPLPNYARTPTVRHTSPPPAPSRSDSEQVDQSPRREYQSPVEARQRTPVVRNEPPAEAQPKTPLLRPPSPSDHEGRHQYQFPSETRQKALPLVRNETPAEAKQKTPVFRPYSLSGHDERYQYQSPVETRQKTLAVHDGLPTEATQRASVFRNHPSNDQEDRYQDSEDRRQYQSPVDARQDADHILAGPKPRAPVFRTQPPSGHESRYLPPPSPVRQKLQSPVVLYDRRRPASPASPVYQHPMSVPRESSPQLKLQTPRQEDVPVSYCPPSPEPSSPIIPFGAQKTPLMMALESAQSYSAPPPRGPPRPTHLTKPALLSADAYESHDPTPADRAPTTVAMPTPPPSASESRAPSPIEPAPVGQTQKNLPSEPLPDPPKRRSGLFAALRRPRRRSAEPLAQQQEPEAEAVSVSAPEASLQVPSARDDFDDIVVVRNEAPPAPIVQVVKEVIVERIPAPPVIEVDEETKQIMQNVEGTMGELVEHENWNAGQLTGIRTQVDTVLQELRQLPKPTTPSLSPIRSPLQLPPSPQQSVMNLPPPMDVSEITGRLDEMGTALNTNLPELFVKVEELMKRAAALQQAKSVVVMKNVPVVPKEELASDDASEGQDVTSPMVEAMPGGIGSDTPAESSQVPAADSVAVETSEEQPTRLELFDPTQLEGKLDLLLTLCEQLRTAPQTAKNEEESGATPEQTQKPVEPFGDEAGSPADANTSPPVPSAELQEILELLKADFEHRTAQGDQNTDSVRYLHELNSWLEAFVNHGTSQIDNVLAGVQHLCNQLGPVPEVQVMQDVGPDGAPQPLQEPPNLLSDVRSLLTVSKEREGNTLALEASVNGLVAVVHEELRRNAESRNALTTESIVALIERHRQDQERLLRNVASDLSNDIRGERLRFVEAMKEATAINVQIHVEEFKKELTREVLLMTQEVGRLQKERQNLEQQIADLFSFYAKQKQPNPGQPSRPPRGTPSPSPRMQHPRPLPSMRRRPLPTPSPRPPSAMG</sequence>
<evidence type="ECO:0000256" key="2">
    <source>
        <dbReference type="SAM" id="MobiDB-lite"/>
    </source>
</evidence>
<evidence type="ECO:0000313" key="3">
    <source>
        <dbReference type="EMBL" id="TCD66723.1"/>
    </source>
</evidence>
<evidence type="ECO:0000313" key="4">
    <source>
        <dbReference type="Proteomes" id="UP000292702"/>
    </source>
</evidence>
<feature type="region of interest" description="Disordered" evidence="2">
    <location>
        <begin position="1"/>
        <end position="31"/>
    </location>
</feature>
<feature type="compositionally biased region" description="Polar residues" evidence="2">
    <location>
        <begin position="499"/>
        <end position="516"/>
    </location>
</feature>
<feature type="compositionally biased region" description="Low complexity" evidence="2">
    <location>
        <begin position="656"/>
        <end position="665"/>
    </location>
</feature>
<accession>A0A4R0RIS5</accession>
<gene>
    <name evidence="3" type="ORF">EIP91_001016</name>
</gene>
<keyword evidence="4" id="KW-1185">Reference proteome</keyword>
<dbReference type="Proteomes" id="UP000292702">
    <property type="component" value="Unassembled WGS sequence"/>
</dbReference>
<dbReference type="STRING" id="92696.A0A4R0RIS5"/>
<feature type="compositionally biased region" description="Pro residues" evidence="2">
    <location>
        <begin position="1020"/>
        <end position="1030"/>
    </location>
</feature>
<feature type="region of interest" description="Disordered" evidence="2">
    <location>
        <begin position="112"/>
        <end position="151"/>
    </location>
</feature>
<feature type="compositionally biased region" description="Polar residues" evidence="2">
    <location>
        <begin position="613"/>
        <end position="622"/>
    </location>
</feature>
<feature type="region of interest" description="Disordered" evidence="2">
    <location>
        <begin position="1349"/>
        <end position="1406"/>
    </location>
</feature>
<feature type="region of interest" description="Disordered" evidence="2">
    <location>
        <begin position="574"/>
        <end position="1175"/>
    </location>
</feature>
<feature type="region of interest" description="Disordered" evidence="2">
    <location>
        <begin position="1263"/>
        <end position="1289"/>
    </location>
</feature>
<feature type="compositionally biased region" description="Pro residues" evidence="2">
    <location>
        <begin position="1706"/>
        <end position="1720"/>
    </location>
</feature>
<protein>
    <recommendedName>
        <fullName evidence="5">PH domain-containing protein</fullName>
    </recommendedName>
</protein>
<feature type="compositionally biased region" description="Low complexity" evidence="2">
    <location>
        <begin position="517"/>
        <end position="534"/>
    </location>
</feature>
<feature type="compositionally biased region" description="Pro residues" evidence="2">
    <location>
        <begin position="718"/>
        <end position="730"/>
    </location>
</feature>
<feature type="region of interest" description="Disordered" evidence="2">
    <location>
        <begin position="1700"/>
        <end position="1749"/>
    </location>
</feature>
<feature type="coiled-coil region" evidence="1">
    <location>
        <begin position="1663"/>
        <end position="1690"/>
    </location>
</feature>
<feature type="compositionally biased region" description="Low complexity" evidence="2">
    <location>
        <begin position="1267"/>
        <end position="1276"/>
    </location>
</feature>
<reference evidence="3 4" key="1">
    <citation type="submission" date="2018-11" db="EMBL/GenBank/DDBJ databases">
        <title>Genome assembly of Steccherinum ochraceum LE-BIN_3174, the white-rot fungus of the Steccherinaceae family (The Residual Polyporoid clade, Polyporales, Basidiomycota).</title>
        <authorList>
            <person name="Fedorova T.V."/>
            <person name="Glazunova O.A."/>
            <person name="Landesman E.O."/>
            <person name="Moiseenko K.V."/>
            <person name="Psurtseva N.V."/>
            <person name="Savinova O.S."/>
            <person name="Shakhova N.V."/>
            <person name="Tyazhelova T.V."/>
            <person name="Vasina D.V."/>
        </authorList>
    </citation>
    <scope>NUCLEOTIDE SEQUENCE [LARGE SCALE GENOMIC DNA]</scope>
    <source>
        <strain evidence="3 4">LE-BIN_3174</strain>
    </source>
</reference>
<feature type="compositionally biased region" description="Polar residues" evidence="2">
    <location>
        <begin position="635"/>
        <end position="655"/>
    </location>
</feature>
<dbReference type="OrthoDB" id="2261329at2759"/>